<comment type="cofactor">
    <cofactor evidence="10">
        <name>Zn(2+)</name>
        <dbReference type="ChEBI" id="CHEBI:29105"/>
    </cofactor>
    <cofactor evidence="10">
        <name>Mg(2+)</name>
        <dbReference type="ChEBI" id="CHEBI:18420"/>
    </cofactor>
    <cofactor evidence="10">
        <name>Co(2+)</name>
        <dbReference type="ChEBI" id="CHEBI:48828"/>
    </cofactor>
    <text evidence="10">Binds 1 divalent metal cation per subunit. Can use ions such as Zn(2+), Mg(2+) or Co(2+).</text>
</comment>
<dbReference type="GO" id="GO:0042823">
    <property type="term" value="P:pyridoxal phosphate biosynthetic process"/>
    <property type="evidence" value="ECO:0007669"/>
    <property type="project" value="UniProtKB-UniRule"/>
</dbReference>
<sequence>MTQRLGITPGEPAGIGPDLVLQLASRDWPVELVVCADAELLQQRAKLLGLQVELLPYQPDQAARPQRAGSLTLAPFQTAEAVAPGILNEANGPYVVETLRFAGEQTIAGAFAAIVTGPVHKGIINQAGIPFSGHTEFFAHQCNSSHVVMMLATEGLRVALATTHIPLAYVAKAITSERLQVVLQVLHQDLQQKFGIEQPRIYVCGLNPHAGENGHLGREELDIMIPTLEMLRQQGMDLVGPLPADTLFQPKYLNDADAVLAMYHDQGLPVLKHMGFGKSVNISLGLPLIRTSVDHGTALDLAGTGQADPGSLLHAVEQAIQLIQRASARTAGATSSL</sequence>
<evidence type="ECO:0000313" key="11">
    <source>
        <dbReference type="EMBL" id="SEA03932.1"/>
    </source>
</evidence>
<comment type="miscellaneous">
    <text evidence="10">The active site is located at the dimer interface.</text>
</comment>
<keyword evidence="6 10" id="KW-0560">Oxidoreductase</keyword>
<feature type="binding site" evidence="10">
    <location>
        <position position="290"/>
    </location>
    <ligand>
        <name>substrate</name>
    </ligand>
</feature>
<accession>A0A1H3XZF3</accession>
<dbReference type="Gene3D" id="3.40.718.10">
    <property type="entry name" value="Isopropylmalate Dehydrogenase"/>
    <property type="match status" value="1"/>
</dbReference>
<name>A0A1H3XZF3_ALKAM</name>
<organism evidence="11 12">
    <name type="scientific">Alkalimonas amylolytica</name>
    <dbReference type="NCBI Taxonomy" id="152573"/>
    <lineage>
        <taxon>Bacteria</taxon>
        <taxon>Pseudomonadati</taxon>
        <taxon>Pseudomonadota</taxon>
        <taxon>Gammaproteobacteria</taxon>
        <taxon>Alkalimonas</taxon>
    </lineage>
</organism>
<dbReference type="EMBL" id="FNRM01000001">
    <property type="protein sequence ID" value="SEA03932.1"/>
    <property type="molecule type" value="Genomic_DNA"/>
</dbReference>
<dbReference type="HAMAP" id="MF_00536">
    <property type="entry name" value="PdxA"/>
    <property type="match status" value="1"/>
</dbReference>
<dbReference type="Proteomes" id="UP000198773">
    <property type="component" value="Unassembled WGS sequence"/>
</dbReference>
<feature type="binding site" evidence="10">
    <location>
        <position position="264"/>
    </location>
    <ligand>
        <name>a divalent metal cation</name>
        <dbReference type="ChEBI" id="CHEBI:60240"/>
        <note>ligand shared between dimeric partners</note>
    </ligand>
</feature>
<keyword evidence="3 10" id="KW-0862">Zinc</keyword>
<evidence type="ECO:0000256" key="1">
    <source>
        <dbReference type="ARBA" id="ARBA00022490"/>
    </source>
</evidence>
<dbReference type="UniPathway" id="UPA00244">
    <property type="reaction ID" value="UER00312"/>
</dbReference>
<dbReference type="PANTHER" id="PTHR30004">
    <property type="entry name" value="4-HYDROXYTHREONINE-4-PHOSPHATE DEHYDROGENASE"/>
    <property type="match status" value="1"/>
</dbReference>
<dbReference type="PANTHER" id="PTHR30004:SF5">
    <property type="entry name" value="4-HYDROXYTHREONINE-4-PHOSPHATE DEHYDROGENASE"/>
    <property type="match status" value="1"/>
</dbReference>
<keyword evidence="9 10" id="KW-0170">Cobalt</keyword>
<evidence type="ECO:0000256" key="9">
    <source>
        <dbReference type="ARBA" id="ARBA00023285"/>
    </source>
</evidence>
<comment type="subcellular location">
    <subcellularLocation>
        <location evidence="10">Cytoplasm</location>
    </subcellularLocation>
</comment>
<comment type="catalytic activity">
    <reaction evidence="10">
        <text>4-(phosphooxy)-L-threonine + NAD(+) = 3-amino-2-oxopropyl phosphate + CO2 + NADH</text>
        <dbReference type="Rhea" id="RHEA:32275"/>
        <dbReference type="ChEBI" id="CHEBI:16526"/>
        <dbReference type="ChEBI" id="CHEBI:57279"/>
        <dbReference type="ChEBI" id="CHEBI:57540"/>
        <dbReference type="ChEBI" id="CHEBI:57945"/>
        <dbReference type="ChEBI" id="CHEBI:58452"/>
        <dbReference type="EC" id="1.1.1.262"/>
    </reaction>
</comment>
<evidence type="ECO:0000256" key="7">
    <source>
        <dbReference type="ARBA" id="ARBA00023027"/>
    </source>
</evidence>
<proteinExistence type="inferred from homology"/>
<dbReference type="GO" id="GO:0050570">
    <property type="term" value="F:4-hydroxythreonine-4-phosphate dehydrogenase activity"/>
    <property type="evidence" value="ECO:0007669"/>
    <property type="project" value="UniProtKB-UniRule"/>
</dbReference>
<dbReference type="SUPFAM" id="SSF53659">
    <property type="entry name" value="Isocitrate/Isopropylmalate dehydrogenase-like"/>
    <property type="match status" value="1"/>
</dbReference>
<keyword evidence="12" id="KW-1185">Reference proteome</keyword>
<feature type="binding site" evidence="10">
    <location>
        <position position="209"/>
    </location>
    <ligand>
        <name>a divalent metal cation</name>
        <dbReference type="ChEBI" id="CHEBI:60240"/>
        <note>ligand shared between dimeric partners</note>
    </ligand>
</feature>
<keyword evidence="2 10" id="KW-0479">Metal-binding</keyword>
<feature type="binding site" evidence="10">
    <location>
        <position position="272"/>
    </location>
    <ligand>
        <name>substrate</name>
    </ligand>
</feature>
<keyword evidence="7 10" id="KW-0520">NAD</keyword>
<dbReference type="NCBIfam" id="TIGR00557">
    <property type="entry name" value="pdxA"/>
    <property type="match status" value="1"/>
</dbReference>
<evidence type="ECO:0000256" key="5">
    <source>
        <dbReference type="ARBA" id="ARBA00022857"/>
    </source>
</evidence>
<reference evidence="11 12" key="1">
    <citation type="submission" date="2016-10" db="EMBL/GenBank/DDBJ databases">
        <authorList>
            <person name="de Groot N.N."/>
        </authorList>
    </citation>
    <scope>NUCLEOTIDE SEQUENCE [LARGE SCALE GENOMIC DNA]</scope>
    <source>
        <strain evidence="11 12">CGMCC 1.3430</strain>
    </source>
</reference>
<dbReference type="OrthoDB" id="9801783at2"/>
<feature type="binding site" evidence="10">
    <location>
        <position position="134"/>
    </location>
    <ligand>
        <name>substrate</name>
    </ligand>
</feature>
<dbReference type="EC" id="1.1.1.262" evidence="10"/>
<dbReference type="GO" id="GO:0008270">
    <property type="term" value="F:zinc ion binding"/>
    <property type="evidence" value="ECO:0007669"/>
    <property type="project" value="UniProtKB-UniRule"/>
</dbReference>
<evidence type="ECO:0000256" key="2">
    <source>
        <dbReference type="ARBA" id="ARBA00022723"/>
    </source>
</evidence>
<protein>
    <recommendedName>
        <fullName evidence="10">4-hydroxythreonine-4-phosphate dehydrogenase</fullName>
        <ecNumber evidence="10">1.1.1.262</ecNumber>
    </recommendedName>
    <alternativeName>
        <fullName evidence="10">4-(phosphohydroxy)-L-threonine dehydrogenase</fullName>
    </alternativeName>
</protein>
<dbReference type="GO" id="GO:0050897">
    <property type="term" value="F:cobalt ion binding"/>
    <property type="evidence" value="ECO:0007669"/>
    <property type="project" value="UniProtKB-UniRule"/>
</dbReference>
<dbReference type="GO" id="GO:0051287">
    <property type="term" value="F:NAD binding"/>
    <property type="evidence" value="ECO:0007669"/>
    <property type="project" value="InterPro"/>
</dbReference>
<feature type="binding site" evidence="10">
    <location>
        <position position="164"/>
    </location>
    <ligand>
        <name>a divalent metal cation</name>
        <dbReference type="ChEBI" id="CHEBI:60240"/>
        <note>ligand shared between dimeric partners</note>
    </ligand>
</feature>
<evidence type="ECO:0000313" key="12">
    <source>
        <dbReference type="Proteomes" id="UP000198773"/>
    </source>
</evidence>
<comment type="function">
    <text evidence="10">Catalyzes the NAD(P)-dependent oxidation of 4-(phosphooxy)-L-threonine (HTP) into 2-amino-3-oxo-4-(phosphooxy)butyric acid which spontaneously decarboxylates to form 3-amino-2-oxopropyl phosphate (AHAP).</text>
</comment>
<keyword evidence="1 10" id="KW-0963">Cytoplasm</keyword>
<dbReference type="InterPro" id="IPR005255">
    <property type="entry name" value="PdxA_fam"/>
</dbReference>
<comment type="pathway">
    <text evidence="10">Cofactor biosynthesis; pyridoxine 5'-phosphate biosynthesis; pyridoxine 5'-phosphate from D-erythrose 4-phosphate: step 4/5.</text>
</comment>
<keyword evidence="5 10" id="KW-0521">NADP</keyword>
<dbReference type="RefSeq" id="WP_091338752.1">
    <property type="nucleotide sequence ID" value="NZ_FNRM01000001.1"/>
</dbReference>
<feature type="binding site" evidence="10">
    <location>
        <position position="281"/>
    </location>
    <ligand>
        <name>substrate</name>
    </ligand>
</feature>
<gene>
    <name evidence="10" type="primary">pdxA</name>
    <name evidence="11" type="ORF">SAMN04488051_101439</name>
</gene>
<keyword evidence="4 10" id="KW-0460">Magnesium</keyword>
<dbReference type="Pfam" id="PF04166">
    <property type="entry name" value="PdxA"/>
    <property type="match status" value="1"/>
</dbReference>
<keyword evidence="8 10" id="KW-0664">Pyridoxine biosynthesis</keyword>
<evidence type="ECO:0000256" key="6">
    <source>
        <dbReference type="ARBA" id="ARBA00023002"/>
    </source>
</evidence>
<evidence type="ECO:0000256" key="10">
    <source>
        <dbReference type="HAMAP-Rule" id="MF_00536"/>
    </source>
</evidence>
<evidence type="ECO:0000256" key="8">
    <source>
        <dbReference type="ARBA" id="ARBA00023096"/>
    </source>
</evidence>
<comment type="similarity">
    <text evidence="10">Belongs to the PdxA family.</text>
</comment>
<evidence type="ECO:0000256" key="4">
    <source>
        <dbReference type="ARBA" id="ARBA00022842"/>
    </source>
</evidence>
<comment type="subunit">
    <text evidence="10">Homodimer.</text>
</comment>
<dbReference type="InterPro" id="IPR037510">
    <property type="entry name" value="PdxA"/>
</dbReference>
<dbReference type="GO" id="GO:0005737">
    <property type="term" value="C:cytoplasm"/>
    <property type="evidence" value="ECO:0007669"/>
    <property type="project" value="UniProtKB-SubCell"/>
</dbReference>
<feature type="binding site" evidence="10">
    <location>
        <position position="135"/>
    </location>
    <ligand>
        <name>substrate</name>
    </ligand>
</feature>
<dbReference type="AlphaFoldDB" id="A0A1H3XZF3"/>
<dbReference type="GO" id="GO:0000287">
    <property type="term" value="F:magnesium ion binding"/>
    <property type="evidence" value="ECO:0007669"/>
    <property type="project" value="UniProtKB-UniRule"/>
</dbReference>
<dbReference type="GO" id="GO:0008615">
    <property type="term" value="P:pyridoxine biosynthetic process"/>
    <property type="evidence" value="ECO:0007669"/>
    <property type="project" value="UniProtKB-UniRule"/>
</dbReference>
<dbReference type="STRING" id="152573.SAMN04488051_101439"/>
<evidence type="ECO:0000256" key="3">
    <source>
        <dbReference type="ARBA" id="ARBA00022833"/>
    </source>
</evidence>